<keyword evidence="2" id="KW-1185">Reference proteome</keyword>
<dbReference type="SUPFAM" id="SSF81383">
    <property type="entry name" value="F-box domain"/>
    <property type="match status" value="1"/>
</dbReference>
<sequence>MPARSLAASRCVCKAWHAIVDEQQLLLRHLLPHSVRGLFVNFIDHDKPHFFARLTGDHRRGESMVVCNPTTRRWARLPHCGQDDHIRRAFIVFDPAVSLHYEVLLAPVERWMWHVLSSTTNRWEERVFIREGEAAESVVGPLPPESEFDRYDTKWRFAVYWQGALYVHCHGEFVSRLSLSNATSDEDAYDSGDDDQGDEEKDIVMMRKRIGTRMMTTLCRTFNDADVGDVSFADFLGFHPYKEIIFLSGPSSEALAYHLNDRKVQYLGVLSINTYSRGLL</sequence>
<evidence type="ECO:0008006" key="3">
    <source>
        <dbReference type="Google" id="ProtNLM"/>
    </source>
</evidence>
<evidence type="ECO:0000313" key="2">
    <source>
        <dbReference type="Proteomes" id="UP001054889"/>
    </source>
</evidence>
<dbReference type="EMBL" id="BQKI01000011">
    <property type="protein sequence ID" value="GJN05084.1"/>
    <property type="molecule type" value="Genomic_DNA"/>
</dbReference>
<dbReference type="InterPro" id="IPR036047">
    <property type="entry name" value="F-box-like_dom_sf"/>
</dbReference>
<dbReference type="PANTHER" id="PTHR34591:SF43">
    <property type="entry name" value="F-BOX DOMAIN-CONTAINING PROTEIN"/>
    <property type="match status" value="1"/>
</dbReference>
<gene>
    <name evidence="1" type="primary">ga22685</name>
    <name evidence="1" type="ORF">PR202_ga22685</name>
</gene>
<dbReference type="Proteomes" id="UP001054889">
    <property type="component" value="Unassembled WGS sequence"/>
</dbReference>
<dbReference type="PANTHER" id="PTHR34591">
    <property type="entry name" value="OS03G0653100 PROTEIN-RELATED"/>
    <property type="match status" value="1"/>
</dbReference>
<accession>A0AAV5D2D2</accession>
<comment type="caution">
    <text evidence="1">The sequence shown here is derived from an EMBL/GenBank/DDBJ whole genome shotgun (WGS) entry which is preliminary data.</text>
</comment>
<reference evidence="1" key="2">
    <citation type="submission" date="2021-12" db="EMBL/GenBank/DDBJ databases">
        <title>Resequencing data analysis of finger millet.</title>
        <authorList>
            <person name="Hatakeyama M."/>
            <person name="Aluri S."/>
            <person name="Balachadran M.T."/>
            <person name="Sivarajan S.R."/>
            <person name="Poveda L."/>
            <person name="Shimizu-Inatsugi R."/>
            <person name="Schlapbach R."/>
            <person name="Sreeman S.M."/>
            <person name="Shimizu K.K."/>
        </authorList>
    </citation>
    <scope>NUCLEOTIDE SEQUENCE</scope>
</reference>
<proteinExistence type="predicted"/>
<organism evidence="1 2">
    <name type="scientific">Eleusine coracana subsp. coracana</name>
    <dbReference type="NCBI Taxonomy" id="191504"/>
    <lineage>
        <taxon>Eukaryota</taxon>
        <taxon>Viridiplantae</taxon>
        <taxon>Streptophyta</taxon>
        <taxon>Embryophyta</taxon>
        <taxon>Tracheophyta</taxon>
        <taxon>Spermatophyta</taxon>
        <taxon>Magnoliopsida</taxon>
        <taxon>Liliopsida</taxon>
        <taxon>Poales</taxon>
        <taxon>Poaceae</taxon>
        <taxon>PACMAD clade</taxon>
        <taxon>Chloridoideae</taxon>
        <taxon>Cynodonteae</taxon>
        <taxon>Eleusininae</taxon>
        <taxon>Eleusine</taxon>
    </lineage>
</organism>
<name>A0AAV5D2D2_ELECO</name>
<protein>
    <recommendedName>
        <fullName evidence="3">F-box domain-containing protein</fullName>
    </recommendedName>
</protein>
<dbReference type="AlphaFoldDB" id="A0AAV5D2D2"/>
<evidence type="ECO:0000313" key="1">
    <source>
        <dbReference type="EMBL" id="GJN05084.1"/>
    </source>
</evidence>
<reference evidence="1" key="1">
    <citation type="journal article" date="2018" name="DNA Res.">
        <title>Multiple hybrid de novo genome assembly of finger millet, an orphan allotetraploid crop.</title>
        <authorList>
            <person name="Hatakeyama M."/>
            <person name="Aluri S."/>
            <person name="Balachadran M.T."/>
            <person name="Sivarajan S.R."/>
            <person name="Patrignani A."/>
            <person name="Gruter S."/>
            <person name="Poveda L."/>
            <person name="Shimizu-Inatsugi R."/>
            <person name="Baeten J."/>
            <person name="Francoijs K.J."/>
            <person name="Nataraja K.N."/>
            <person name="Reddy Y.A.N."/>
            <person name="Phadnis S."/>
            <person name="Ravikumar R.L."/>
            <person name="Schlapbach R."/>
            <person name="Sreeman S.M."/>
            <person name="Shimizu K.K."/>
        </authorList>
    </citation>
    <scope>NUCLEOTIDE SEQUENCE</scope>
</reference>